<dbReference type="InterPro" id="IPR057291">
    <property type="entry name" value="CHX17_2nd"/>
</dbReference>
<evidence type="ECO:0000256" key="3">
    <source>
        <dbReference type="ARBA" id="ARBA00022538"/>
    </source>
</evidence>
<dbReference type="InterPro" id="IPR057290">
    <property type="entry name" value="CHX17_C"/>
</dbReference>
<keyword evidence="3" id="KW-0633">Potassium transport</keyword>
<dbReference type="GO" id="GO:0016020">
    <property type="term" value="C:membrane"/>
    <property type="evidence" value="ECO:0007669"/>
    <property type="project" value="UniProtKB-SubCell"/>
</dbReference>
<feature type="domain" description="Cation/H(+) antiporter central" evidence="12">
    <location>
        <begin position="489"/>
        <end position="610"/>
    </location>
</feature>
<evidence type="ECO:0000256" key="5">
    <source>
        <dbReference type="ARBA" id="ARBA00022958"/>
    </source>
</evidence>
<keyword evidence="5" id="KW-0630">Potassium</keyword>
<organism evidence="14 15">
    <name type="scientific">Vigna unguiculata</name>
    <name type="common">Cowpea</name>
    <dbReference type="NCBI Taxonomy" id="3917"/>
    <lineage>
        <taxon>Eukaryota</taxon>
        <taxon>Viridiplantae</taxon>
        <taxon>Streptophyta</taxon>
        <taxon>Embryophyta</taxon>
        <taxon>Tracheophyta</taxon>
        <taxon>Spermatophyta</taxon>
        <taxon>Magnoliopsida</taxon>
        <taxon>eudicotyledons</taxon>
        <taxon>Gunneridae</taxon>
        <taxon>Pentapetalae</taxon>
        <taxon>rosids</taxon>
        <taxon>fabids</taxon>
        <taxon>Fabales</taxon>
        <taxon>Fabaceae</taxon>
        <taxon>Papilionoideae</taxon>
        <taxon>50 kb inversion clade</taxon>
        <taxon>NPAAA clade</taxon>
        <taxon>indigoferoid/millettioid clade</taxon>
        <taxon>Phaseoleae</taxon>
        <taxon>Vigna</taxon>
    </lineage>
</organism>
<evidence type="ECO:0000256" key="9">
    <source>
        <dbReference type="ARBA" id="ARBA00038341"/>
    </source>
</evidence>
<gene>
    <name evidence="14" type="ORF">DEO72_LG7g2315</name>
</gene>
<keyword evidence="15" id="KW-1185">Reference proteome</keyword>
<dbReference type="PANTHER" id="PTHR32468:SF66">
    <property type="entry name" value="CATION_H+ EXCHANGER DOMAIN-CONTAINING PROTEIN"/>
    <property type="match status" value="1"/>
</dbReference>
<dbReference type="InterPro" id="IPR050794">
    <property type="entry name" value="CPA2_transporter"/>
</dbReference>
<dbReference type="Pfam" id="PF23259">
    <property type="entry name" value="CHX17_C"/>
    <property type="match status" value="1"/>
</dbReference>
<keyword evidence="6 10" id="KW-1133">Transmembrane helix</keyword>
<dbReference type="Proteomes" id="UP000501690">
    <property type="component" value="Linkage Group LG7"/>
</dbReference>
<evidence type="ECO:0000256" key="10">
    <source>
        <dbReference type="SAM" id="Phobius"/>
    </source>
</evidence>
<feature type="transmembrane region" description="Helical" evidence="10">
    <location>
        <begin position="63"/>
        <end position="82"/>
    </location>
</feature>
<sequence>MGVNETKWVCEHTTLFQTNPKGIFYNEDPLNYTLTVVLLQASIACLASLFFEFLLVPIGETTFIPHVLAGLVLGPSLLGKTLNLKKLFSPKTIYIAEALSRFGVMVFLFLVGVKVDPLLIFRTGKKTWAIGLGSCLLPLGFSVCSAYIIRLYLSPESEIYKALYFISTFSSAGSFQATASAVHDFKLLNSEVGRLAVSSSMINGAFSAMWQGMVVSQRPKVMRKKPDGYLTLGILSLIALVLIIICILRPIMLWMTRMTPKGKPVKESYIISIYVMMLGCSLFSEAIGEHYMLGPLIFGLAVPEGPPIGAALVDRLDTLISGLLMPLFFFSSSARFSADILNFTDFTIVQLVALGNFFAKIAGVVLPSLYCKMSFTDAISLGLILSAQGISQLVHLQSLQTFKIIDDMIYSQMAIALVWLTAASSPIVKLLYDPSKSYLSLTRWRTVEHAPPDIELPIIACIHCEENTPAMINFLEISNSRVESPIYFHVLHLLQLKGRSAPLMIDHDLKSNTHLWRSNRSVNIINAFKSYEQQCSNVQVKVYTCISPYETMHDEVCMQAAEKRACILIVPFHRHFRRTGIIELSNPVRALNRHLLRTAPCSVGILVERGSLVNNNPLTTVSFYNVAVVFIEGPDDREALAYAMRMADHPNVKVTVIRITGSRRKSRTMITRDPDAEIIHKFMVNYLQVKRHDFREQIVRDSVEMIGVIREFDGCFDLILVGRRHESESSMFYGMNEWNEYPELGSVADMLVSSDSTFDGSVLVVQQQNKVGTHVIRQDCHNLENSVPRRELPTVLDVQPKPSGWPIL</sequence>
<feature type="transmembrane region" description="Helical" evidence="10">
    <location>
        <begin position="195"/>
        <end position="216"/>
    </location>
</feature>
<dbReference type="Gene3D" id="1.20.1530.20">
    <property type="match status" value="1"/>
</dbReference>
<dbReference type="GO" id="GO:0015297">
    <property type="term" value="F:antiporter activity"/>
    <property type="evidence" value="ECO:0007669"/>
    <property type="project" value="InterPro"/>
</dbReference>
<dbReference type="Pfam" id="PF00999">
    <property type="entry name" value="Na_H_Exchanger"/>
    <property type="match status" value="1"/>
</dbReference>
<proteinExistence type="inferred from homology"/>
<evidence type="ECO:0000256" key="4">
    <source>
        <dbReference type="ARBA" id="ARBA00022692"/>
    </source>
</evidence>
<dbReference type="InterPro" id="IPR006153">
    <property type="entry name" value="Cation/H_exchanger_TM"/>
</dbReference>
<dbReference type="GO" id="GO:0012505">
    <property type="term" value="C:endomembrane system"/>
    <property type="evidence" value="ECO:0007669"/>
    <property type="project" value="TreeGrafter"/>
</dbReference>
<feature type="transmembrane region" description="Helical" evidence="10">
    <location>
        <begin position="269"/>
        <end position="288"/>
    </location>
</feature>
<evidence type="ECO:0000313" key="15">
    <source>
        <dbReference type="Proteomes" id="UP000501690"/>
    </source>
</evidence>
<name>A0A4D6MJS8_VIGUN</name>
<dbReference type="PANTHER" id="PTHR32468">
    <property type="entry name" value="CATION/H + ANTIPORTER"/>
    <property type="match status" value="1"/>
</dbReference>
<accession>A0A4D6MJS8</accession>
<comment type="subcellular location">
    <subcellularLocation>
        <location evidence="1">Membrane</location>
        <topology evidence="1">Multi-pass membrane protein</topology>
    </subcellularLocation>
</comment>
<keyword evidence="4 10" id="KW-0812">Transmembrane</keyword>
<dbReference type="EMBL" id="CP039351">
    <property type="protein sequence ID" value="QCE01024.1"/>
    <property type="molecule type" value="Genomic_DNA"/>
</dbReference>
<keyword evidence="7" id="KW-0406">Ion transport</keyword>
<evidence type="ECO:0000256" key="1">
    <source>
        <dbReference type="ARBA" id="ARBA00004141"/>
    </source>
</evidence>
<dbReference type="GO" id="GO:1902600">
    <property type="term" value="P:proton transmembrane transport"/>
    <property type="evidence" value="ECO:0007669"/>
    <property type="project" value="InterPro"/>
</dbReference>
<evidence type="ECO:0000256" key="2">
    <source>
        <dbReference type="ARBA" id="ARBA00022448"/>
    </source>
</evidence>
<dbReference type="Gene3D" id="3.40.50.12370">
    <property type="match status" value="1"/>
</dbReference>
<dbReference type="InterPro" id="IPR038770">
    <property type="entry name" value="Na+/solute_symporter_sf"/>
</dbReference>
<evidence type="ECO:0000256" key="7">
    <source>
        <dbReference type="ARBA" id="ARBA00023065"/>
    </source>
</evidence>
<keyword evidence="8 10" id="KW-0472">Membrane</keyword>
<evidence type="ECO:0000259" key="11">
    <source>
        <dbReference type="Pfam" id="PF00999"/>
    </source>
</evidence>
<feature type="transmembrane region" description="Helical" evidence="10">
    <location>
        <begin position="102"/>
        <end position="121"/>
    </location>
</feature>
<feature type="transmembrane region" description="Helical" evidence="10">
    <location>
        <begin position="162"/>
        <end position="183"/>
    </location>
</feature>
<feature type="transmembrane region" description="Helical" evidence="10">
    <location>
        <begin position="128"/>
        <end position="150"/>
    </location>
</feature>
<evidence type="ECO:0000256" key="6">
    <source>
        <dbReference type="ARBA" id="ARBA00022989"/>
    </source>
</evidence>
<comment type="similarity">
    <text evidence="9">Belongs to the monovalent cation:proton antiporter 2 (CPA2) transporter (TC 2.A.37) family. CHX (TC 2.A.37.4) subfamily.</text>
</comment>
<reference evidence="14 15" key="1">
    <citation type="submission" date="2019-04" db="EMBL/GenBank/DDBJ databases">
        <title>An improved genome assembly and genetic linkage map for asparagus bean, Vigna unguiculata ssp. sesquipedialis.</title>
        <authorList>
            <person name="Xia Q."/>
            <person name="Zhang R."/>
            <person name="Dong Y."/>
        </authorList>
    </citation>
    <scope>NUCLEOTIDE SEQUENCE [LARGE SCALE GENOMIC DNA]</scope>
    <source>
        <tissue evidence="14">Leaf</tissue>
    </source>
</reference>
<dbReference type="Pfam" id="PF23256">
    <property type="entry name" value="CHX17_2nd"/>
    <property type="match status" value="1"/>
</dbReference>
<dbReference type="GO" id="GO:0006813">
    <property type="term" value="P:potassium ion transport"/>
    <property type="evidence" value="ECO:0007669"/>
    <property type="project" value="UniProtKB-KW"/>
</dbReference>
<evidence type="ECO:0000259" key="13">
    <source>
        <dbReference type="Pfam" id="PF23259"/>
    </source>
</evidence>
<feature type="transmembrane region" description="Helical" evidence="10">
    <location>
        <begin position="228"/>
        <end position="248"/>
    </location>
</feature>
<evidence type="ECO:0000256" key="8">
    <source>
        <dbReference type="ARBA" id="ARBA00023136"/>
    </source>
</evidence>
<dbReference type="AlphaFoldDB" id="A0A4D6MJS8"/>
<evidence type="ECO:0000313" key="14">
    <source>
        <dbReference type="EMBL" id="QCE01024.1"/>
    </source>
</evidence>
<feature type="domain" description="Cation/H(+) antiporter C-terminal" evidence="13">
    <location>
        <begin position="625"/>
        <end position="768"/>
    </location>
</feature>
<protein>
    <submittedName>
        <fullName evidence="14">Cation/H+ exchanger</fullName>
    </submittedName>
</protein>
<keyword evidence="2" id="KW-0813">Transport</keyword>
<feature type="domain" description="Cation/H+ exchanger transmembrane" evidence="11">
    <location>
        <begin position="44"/>
        <end position="426"/>
    </location>
</feature>
<feature type="transmembrane region" description="Helical" evidence="10">
    <location>
        <begin position="32"/>
        <end position="56"/>
    </location>
</feature>
<dbReference type="GO" id="GO:0006885">
    <property type="term" value="P:regulation of pH"/>
    <property type="evidence" value="ECO:0007669"/>
    <property type="project" value="TreeGrafter"/>
</dbReference>
<evidence type="ECO:0000259" key="12">
    <source>
        <dbReference type="Pfam" id="PF23256"/>
    </source>
</evidence>